<feature type="signal peptide" evidence="1">
    <location>
        <begin position="1"/>
        <end position="19"/>
    </location>
</feature>
<evidence type="ECO:0000313" key="3">
    <source>
        <dbReference type="EMBL" id="ATQ43149.1"/>
    </source>
</evidence>
<protein>
    <submittedName>
        <fullName evidence="3">Kazal domain-containing protein</fullName>
    </submittedName>
</protein>
<dbReference type="RefSeq" id="WP_099622400.1">
    <property type="nucleotide sequence ID" value="NZ_CP024201.1"/>
</dbReference>
<dbReference type="PROSITE" id="PS51257">
    <property type="entry name" value="PROKAR_LIPOPROTEIN"/>
    <property type="match status" value="1"/>
</dbReference>
<dbReference type="InterPro" id="IPR036058">
    <property type="entry name" value="Kazal_dom_sf"/>
</dbReference>
<keyword evidence="4" id="KW-1185">Reference proteome</keyword>
<dbReference type="InterPro" id="IPR002350">
    <property type="entry name" value="Kazal_dom"/>
</dbReference>
<proteinExistence type="predicted"/>
<feature type="domain" description="Kazal-like" evidence="2">
    <location>
        <begin position="67"/>
        <end position="116"/>
    </location>
</feature>
<dbReference type="SUPFAM" id="SSF100895">
    <property type="entry name" value="Kazal-type serine protease inhibitors"/>
    <property type="match status" value="1"/>
</dbReference>
<feature type="chain" id="PRO_5013669223" evidence="1">
    <location>
        <begin position="20"/>
        <end position="116"/>
    </location>
</feature>
<evidence type="ECO:0000313" key="4">
    <source>
        <dbReference type="Proteomes" id="UP000228945"/>
    </source>
</evidence>
<sequence>MIVRLGGYAAIAVSVLLLAACQTTSGGGTSEPGRSSVAEGGMCGGIAGLQCQEGLYCRMTPEMVNVADGSGTCTKRPQACTMDYRPVCGVDGKTYGNACGAAGAGVNVAHTGECKG</sequence>
<organism evidence="3 4">
    <name type="scientific">Caulobacter mirabilis</name>
    <dbReference type="NCBI Taxonomy" id="69666"/>
    <lineage>
        <taxon>Bacteria</taxon>
        <taxon>Pseudomonadati</taxon>
        <taxon>Pseudomonadota</taxon>
        <taxon>Alphaproteobacteria</taxon>
        <taxon>Caulobacterales</taxon>
        <taxon>Caulobacteraceae</taxon>
        <taxon>Caulobacter</taxon>
    </lineage>
</organism>
<dbReference type="OrthoDB" id="9800302at2"/>
<dbReference type="Pfam" id="PF00050">
    <property type="entry name" value="Kazal_1"/>
    <property type="match status" value="1"/>
</dbReference>
<dbReference type="Gene3D" id="3.30.60.30">
    <property type="match status" value="1"/>
</dbReference>
<accession>A0A2D2AYQ1</accession>
<dbReference type="KEGG" id="cmb:CSW64_12345"/>
<evidence type="ECO:0000259" key="2">
    <source>
        <dbReference type="PROSITE" id="PS51465"/>
    </source>
</evidence>
<gene>
    <name evidence="3" type="ORF">CSW64_12345</name>
</gene>
<name>A0A2D2AYQ1_9CAUL</name>
<dbReference type="AlphaFoldDB" id="A0A2D2AYQ1"/>
<dbReference type="Proteomes" id="UP000228945">
    <property type="component" value="Chromosome"/>
</dbReference>
<dbReference type="EMBL" id="CP024201">
    <property type="protein sequence ID" value="ATQ43149.1"/>
    <property type="molecule type" value="Genomic_DNA"/>
</dbReference>
<reference evidence="3 4" key="1">
    <citation type="submission" date="2017-10" db="EMBL/GenBank/DDBJ databases">
        <title>Genome sequence of Caulobacter mirabilis FWC38.</title>
        <authorList>
            <person name="Fiebig A."/>
            <person name="Crosson S."/>
        </authorList>
    </citation>
    <scope>NUCLEOTIDE SEQUENCE [LARGE SCALE GENOMIC DNA]</scope>
    <source>
        <strain evidence="3 4">FWC 38</strain>
    </source>
</reference>
<evidence type="ECO:0000256" key="1">
    <source>
        <dbReference type="SAM" id="SignalP"/>
    </source>
</evidence>
<dbReference type="SMART" id="SM00280">
    <property type="entry name" value="KAZAL"/>
    <property type="match status" value="1"/>
</dbReference>
<keyword evidence="1" id="KW-0732">Signal</keyword>
<dbReference type="PROSITE" id="PS51465">
    <property type="entry name" value="KAZAL_2"/>
    <property type="match status" value="1"/>
</dbReference>